<dbReference type="InterPro" id="IPR023210">
    <property type="entry name" value="NADP_OxRdtase_dom"/>
</dbReference>
<keyword evidence="3" id="KW-1185">Reference proteome</keyword>
<evidence type="ECO:0000259" key="1">
    <source>
        <dbReference type="Pfam" id="PF00248"/>
    </source>
</evidence>
<dbReference type="Gene3D" id="3.20.20.100">
    <property type="entry name" value="NADP-dependent oxidoreductase domain"/>
    <property type="match status" value="1"/>
</dbReference>
<dbReference type="InterPro" id="IPR053135">
    <property type="entry name" value="AKR2_Oxidoreductase"/>
</dbReference>
<protein>
    <recommendedName>
        <fullName evidence="1">NADP-dependent oxidoreductase domain-containing protein</fullName>
    </recommendedName>
</protein>
<dbReference type="InterPro" id="IPR036812">
    <property type="entry name" value="NAD(P)_OxRdtase_dom_sf"/>
</dbReference>
<reference evidence="3" key="1">
    <citation type="journal article" date="2019" name="Int. J. Syst. Evol. Microbiol.">
        <title>The Global Catalogue of Microorganisms (GCM) 10K type strain sequencing project: providing services to taxonomists for standard genome sequencing and annotation.</title>
        <authorList>
            <consortium name="The Broad Institute Genomics Platform"/>
            <consortium name="The Broad Institute Genome Sequencing Center for Infectious Disease"/>
            <person name="Wu L."/>
            <person name="Ma J."/>
        </authorList>
    </citation>
    <scope>NUCLEOTIDE SEQUENCE [LARGE SCALE GENOMIC DNA]</scope>
    <source>
        <strain evidence="3">NBRC 112416</strain>
    </source>
</reference>
<comment type="caution">
    <text evidence="2">The sequence shown here is derived from an EMBL/GenBank/DDBJ whole genome shotgun (WGS) entry which is preliminary data.</text>
</comment>
<dbReference type="SUPFAM" id="SSF51430">
    <property type="entry name" value="NAD(P)-linked oxidoreductase"/>
    <property type="match status" value="1"/>
</dbReference>
<gene>
    <name evidence="2" type="ORF">GCM10010862_28620</name>
</gene>
<organism evidence="2 3">
    <name type="scientific">Devosia nitrariae</name>
    <dbReference type="NCBI Taxonomy" id="2071872"/>
    <lineage>
        <taxon>Bacteria</taxon>
        <taxon>Pseudomonadati</taxon>
        <taxon>Pseudomonadota</taxon>
        <taxon>Alphaproteobacteria</taxon>
        <taxon>Hyphomicrobiales</taxon>
        <taxon>Devosiaceae</taxon>
        <taxon>Devosia</taxon>
    </lineage>
</organism>
<accession>A0ABQ5W6D1</accession>
<dbReference type="PANTHER" id="PTHR43312">
    <property type="entry name" value="D-THREO-ALDOSE 1-DEHYDROGENASE"/>
    <property type="match status" value="1"/>
</dbReference>
<dbReference type="RefSeq" id="WP_284340993.1">
    <property type="nucleotide sequence ID" value="NZ_BSNS01000011.1"/>
</dbReference>
<evidence type="ECO:0000313" key="3">
    <source>
        <dbReference type="Proteomes" id="UP001156691"/>
    </source>
</evidence>
<sequence>MSLPVQTLGRTGLEVTRIGFGGAPLGLSGYLGGGDRTAAARQREGMEAVEAAVAAGITYFDTAPGYGNGLSERLFGKALAPMRDRVVLATKVRYDPDATAAQLDAEVEASLTRLQTGYVDVLQIHGSQYTNSFADRMLASGFLDWLTGLKQRGIARAVGLSAETPSGALERLVDSGRFDVLQIAYSLIYHGACDYQRQPFGIIPYARERGLGIVTMRAATSGVLPRLFEQAFPEISQDRVAEASIEFVLSTPEVDCALVGMRDAGEVVRNLVLARRAPRFDLAQLHNFYPNGKA</sequence>
<dbReference type="Proteomes" id="UP001156691">
    <property type="component" value="Unassembled WGS sequence"/>
</dbReference>
<name>A0ABQ5W6D1_9HYPH</name>
<proteinExistence type="predicted"/>
<dbReference type="Pfam" id="PF00248">
    <property type="entry name" value="Aldo_ket_red"/>
    <property type="match status" value="1"/>
</dbReference>
<dbReference type="EMBL" id="BSNS01000011">
    <property type="protein sequence ID" value="GLQ55603.1"/>
    <property type="molecule type" value="Genomic_DNA"/>
</dbReference>
<dbReference type="PANTHER" id="PTHR43312:SF1">
    <property type="entry name" value="NADP-DEPENDENT OXIDOREDUCTASE DOMAIN-CONTAINING PROTEIN"/>
    <property type="match status" value="1"/>
</dbReference>
<feature type="domain" description="NADP-dependent oxidoreductase" evidence="1">
    <location>
        <begin position="18"/>
        <end position="235"/>
    </location>
</feature>
<evidence type="ECO:0000313" key="2">
    <source>
        <dbReference type="EMBL" id="GLQ55603.1"/>
    </source>
</evidence>